<feature type="transmembrane region" description="Helical" evidence="1">
    <location>
        <begin position="480"/>
        <end position="498"/>
    </location>
</feature>
<feature type="transmembrane region" description="Helical" evidence="1">
    <location>
        <begin position="453"/>
        <end position="474"/>
    </location>
</feature>
<dbReference type="AlphaFoldDB" id="G3AN65"/>
<keyword evidence="1" id="KW-0812">Transmembrane</keyword>
<dbReference type="InParanoid" id="G3AN65"/>
<dbReference type="KEGG" id="spaa:SPAPADRAFT_50520"/>
<keyword evidence="3" id="KW-1185">Reference proteome</keyword>
<dbReference type="OrthoDB" id="445301at2759"/>
<dbReference type="Proteomes" id="UP000000709">
    <property type="component" value="Unassembled WGS sequence"/>
</dbReference>
<sequence length="590" mass="65974">MALAETVLRKIHKLGLIPKIIKFLPLCSFLLAVSSILYLISLPMDGNYRNTYISENALMPAQVTSYFRESEWNIVRGYRESITKLSDQDVSSRNKILESWLEQLGLTTSYHVNGFANDTLYAIMHAPRGENTEAMALVVPWATSEGKYNSGAMALAMGLARYFTRMSIWSKNIVFVFPPDSRKSLRSWVDAYHTDLDETAGSIEAAVVLEYDETLGDYFEFIDMFYHGLNGQFPNLDLLNTANVINYHENIKVSIEGIDNKNIDYTTRLLTLVKGIISSCLTGLTQENTNGCEEFSGWQIQAITLRARTKDKGEEHRDITQLGRVVDGTFRSVNNLLEKFHQSFFFYLLMSSKNFISIGTYLPAAVILAVSLAISALSAILSIDRNEAISNLSFILRTFTYVEIVCLGLALSIPKLVATSEGDQVSAVSLLVLSSLGFLSVGSIFFKKRLSKTITFSLISLSLLLISLLITALLIVHFSLALMIGILVLPLTFVPTLMNQFTGQDFKDKAYIGTIICLIVSNPFFVVLTAGNVLGNGSDLFEGLVLAWNDLQCWTWLVVILGWFPCWIVITGCFMFYKIDIDELLKKKLQ</sequence>
<dbReference type="RefSeq" id="XP_007375185.1">
    <property type="nucleotide sequence ID" value="XM_007375123.1"/>
</dbReference>
<dbReference type="PANTHER" id="PTHR13304">
    <property type="entry name" value="GLYCOSYLPHOSPHATIDYLINOSITOL ANCHOR ATTACHMENT 1 PROTEIN"/>
    <property type="match status" value="1"/>
</dbReference>
<protein>
    <recommendedName>
        <fullName evidence="4">GPI transamidase component GAA1</fullName>
    </recommendedName>
</protein>
<dbReference type="EMBL" id="GL996502">
    <property type="protein sequence ID" value="EGW31909.1"/>
    <property type="molecule type" value="Genomic_DNA"/>
</dbReference>
<dbReference type="Pfam" id="PF04114">
    <property type="entry name" value="Gaa1"/>
    <property type="match status" value="1"/>
</dbReference>
<evidence type="ECO:0008006" key="4">
    <source>
        <dbReference type="Google" id="ProtNLM"/>
    </source>
</evidence>
<dbReference type="PIRSF" id="PIRSF036762">
    <property type="entry name" value="GAA1"/>
    <property type="match status" value="1"/>
</dbReference>
<reference evidence="2 3" key="1">
    <citation type="journal article" date="2011" name="Proc. Natl. Acad. Sci. U.S.A.">
        <title>Comparative genomics of xylose-fermenting fungi for enhanced biofuel production.</title>
        <authorList>
            <person name="Wohlbach D.J."/>
            <person name="Kuo A."/>
            <person name="Sato T.K."/>
            <person name="Potts K.M."/>
            <person name="Salamov A.A."/>
            <person name="LaButti K.M."/>
            <person name="Sun H."/>
            <person name="Clum A."/>
            <person name="Pangilinan J.L."/>
            <person name="Lindquist E.A."/>
            <person name="Lucas S."/>
            <person name="Lapidus A."/>
            <person name="Jin M."/>
            <person name="Gunawan C."/>
            <person name="Balan V."/>
            <person name="Dale B.E."/>
            <person name="Jeffries T.W."/>
            <person name="Zinkel R."/>
            <person name="Barry K.W."/>
            <person name="Grigoriev I.V."/>
            <person name="Gasch A.P."/>
        </authorList>
    </citation>
    <scope>NUCLEOTIDE SEQUENCE [LARGE SCALE GENOMIC DNA]</scope>
    <source>
        <strain evidence="3">NRRL Y-27907 / 11-Y1</strain>
    </source>
</reference>
<evidence type="ECO:0000256" key="1">
    <source>
        <dbReference type="SAM" id="Phobius"/>
    </source>
</evidence>
<keyword evidence="1" id="KW-0472">Membrane</keyword>
<dbReference type="PANTHER" id="PTHR13304:SF0">
    <property type="entry name" value="GLYCOSYLPHOSPHATIDYLINOSITOL ANCHOR ATTACHMENT 1 PROTEIN"/>
    <property type="match status" value="1"/>
</dbReference>
<feature type="transmembrane region" description="Helical" evidence="1">
    <location>
        <begin position="425"/>
        <end position="446"/>
    </location>
</feature>
<gene>
    <name evidence="2" type="ORF">SPAPADRAFT_50520</name>
</gene>
<dbReference type="FunCoup" id="G3AN65">
    <property type="interactions" value="598"/>
</dbReference>
<dbReference type="InterPro" id="IPR007246">
    <property type="entry name" value="Gaa1"/>
</dbReference>
<feature type="transmembrane region" description="Helical" evidence="1">
    <location>
        <begin position="510"/>
        <end position="534"/>
    </location>
</feature>
<feature type="transmembrane region" description="Helical" evidence="1">
    <location>
        <begin position="20"/>
        <end position="40"/>
    </location>
</feature>
<dbReference type="GO" id="GO:0016255">
    <property type="term" value="P:attachment of GPI anchor to protein"/>
    <property type="evidence" value="ECO:0007669"/>
    <property type="project" value="EnsemblFungi"/>
</dbReference>
<dbReference type="eggNOG" id="KOG3566">
    <property type="taxonomic scope" value="Eukaryota"/>
</dbReference>
<evidence type="ECO:0000313" key="3">
    <source>
        <dbReference type="Proteomes" id="UP000000709"/>
    </source>
</evidence>
<accession>G3AN65</accession>
<name>G3AN65_SPAPN</name>
<dbReference type="STRING" id="619300.G3AN65"/>
<proteinExistence type="predicted"/>
<dbReference type="GO" id="GO:0042765">
    <property type="term" value="C:GPI-anchor transamidase complex"/>
    <property type="evidence" value="ECO:0007669"/>
    <property type="project" value="EnsemblFungi"/>
</dbReference>
<dbReference type="OMA" id="RESEWNI"/>
<dbReference type="HOGENOM" id="CLU_007442_3_1_1"/>
<evidence type="ECO:0000313" key="2">
    <source>
        <dbReference type="EMBL" id="EGW31909.1"/>
    </source>
</evidence>
<organism evidence="3">
    <name type="scientific">Spathaspora passalidarum (strain NRRL Y-27907 / 11-Y1)</name>
    <dbReference type="NCBI Taxonomy" id="619300"/>
    <lineage>
        <taxon>Eukaryota</taxon>
        <taxon>Fungi</taxon>
        <taxon>Dikarya</taxon>
        <taxon>Ascomycota</taxon>
        <taxon>Saccharomycotina</taxon>
        <taxon>Pichiomycetes</taxon>
        <taxon>Debaryomycetaceae</taxon>
        <taxon>Spathaspora</taxon>
    </lineage>
</organism>
<feature type="transmembrane region" description="Helical" evidence="1">
    <location>
        <begin position="554"/>
        <end position="577"/>
    </location>
</feature>
<dbReference type="GeneID" id="18871451"/>
<feature type="transmembrane region" description="Helical" evidence="1">
    <location>
        <begin position="394"/>
        <end position="413"/>
    </location>
</feature>
<keyword evidence="1" id="KW-1133">Transmembrane helix</keyword>
<feature type="transmembrane region" description="Helical" evidence="1">
    <location>
        <begin position="361"/>
        <end position="382"/>
    </location>
</feature>